<sequence>MQIIASPRATIDADKIEIFLSNILKEEPVESIVIGLPLDNKGNLNEDVEHKCQKVIHFLRENFPEINIFRIDERYSSKLAQKALIQSGMKKKKRKIKGNLDQVSAAILLQDFLDLRHSLLK</sequence>
<dbReference type="AlphaFoldDB" id="A0A369A8U8"/>
<dbReference type="Proteomes" id="UP000253517">
    <property type="component" value="Unassembled WGS sequence"/>
</dbReference>
<accession>A0A369A8U8</accession>
<dbReference type="CDD" id="cd16964">
    <property type="entry name" value="YqgF"/>
    <property type="match status" value="1"/>
</dbReference>
<dbReference type="NCBIfam" id="TIGR00250">
    <property type="entry name" value="RNAse_H_YqgF"/>
    <property type="match status" value="1"/>
</dbReference>
<name>A0A369A8U8_9FLAO</name>
<organism evidence="1 2">
    <name type="scientific">Schleiferia thermophila</name>
    <dbReference type="NCBI Taxonomy" id="884107"/>
    <lineage>
        <taxon>Bacteria</taxon>
        <taxon>Pseudomonadati</taxon>
        <taxon>Bacteroidota</taxon>
        <taxon>Flavobacteriia</taxon>
        <taxon>Flavobacteriales</taxon>
        <taxon>Schleiferiaceae</taxon>
        <taxon>Schleiferia</taxon>
    </lineage>
</organism>
<dbReference type="SUPFAM" id="SSF53098">
    <property type="entry name" value="Ribonuclease H-like"/>
    <property type="match status" value="1"/>
</dbReference>
<protein>
    <submittedName>
        <fullName evidence="1">Putative Holliday junction resolvase</fullName>
    </submittedName>
</protein>
<gene>
    <name evidence="1" type="ORF">DES35_1011038</name>
</gene>
<keyword evidence="2" id="KW-1185">Reference proteome</keyword>
<proteinExistence type="predicted"/>
<evidence type="ECO:0000313" key="1">
    <source>
        <dbReference type="EMBL" id="RCX05749.1"/>
    </source>
</evidence>
<dbReference type="InterPro" id="IPR005227">
    <property type="entry name" value="YqgF"/>
</dbReference>
<reference evidence="1 2" key="1">
    <citation type="submission" date="2018-07" db="EMBL/GenBank/DDBJ databases">
        <title>Genomic Encyclopedia of Type Strains, Phase IV (KMG-IV): sequencing the most valuable type-strain genomes for metagenomic binning, comparative biology and taxonomic classification.</title>
        <authorList>
            <person name="Goeker M."/>
        </authorList>
    </citation>
    <scope>NUCLEOTIDE SEQUENCE [LARGE SCALE GENOMIC DNA]</scope>
    <source>
        <strain evidence="1 2">DSM 21410</strain>
    </source>
</reference>
<evidence type="ECO:0000313" key="2">
    <source>
        <dbReference type="Proteomes" id="UP000253517"/>
    </source>
</evidence>
<dbReference type="GO" id="GO:0005829">
    <property type="term" value="C:cytosol"/>
    <property type="evidence" value="ECO:0007669"/>
    <property type="project" value="TreeGrafter"/>
</dbReference>
<dbReference type="Gene3D" id="3.30.420.140">
    <property type="entry name" value="YqgF/RNase H-like domain"/>
    <property type="match status" value="1"/>
</dbReference>
<comment type="caution">
    <text evidence="1">The sequence shown here is derived from an EMBL/GenBank/DDBJ whole genome shotgun (WGS) entry which is preliminary data.</text>
</comment>
<dbReference type="InterPro" id="IPR012337">
    <property type="entry name" value="RNaseH-like_sf"/>
</dbReference>
<dbReference type="PANTHER" id="PTHR33317">
    <property type="entry name" value="POLYNUCLEOTIDYL TRANSFERASE, RIBONUCLEASE H-LIKE SUPERFAMILY PROTEIN"/>
    <property type="match status" value="1"/>
</dbReference>
<dbReference type="PANTHER" id="PTHR33317:SF4">
    <property type="entry name" value="POLYNUCLEOTIDYL TRANSFERASE, RIBONUCLEASE H-LIKE SUPERFAMILY PROTEIN"/>
    <property type="match status" value="1"/>
</dbReference>
<dbReference type="InterPro" id="IPR037027">
    <property type="entry name" value="YqgF/RNaseH-like_dom_sf"/>
</dbReference>
<dbReference type="GO" id="GO:0000967">
    <property type="term" value="P:rRNA 5'-end processing"/>
    <property type="evidence" value="ECO:0007669"/>
    <property type="project" value="TreeGrafter"/>
</dbReference>
<dbReference type="Pfam" id="PF03652">
    <property type="entry name" value="RuvX"/>
    <property type="match status" value="1"/>
</dbReference>
<dbReference type="EMBL" id="QPJS01000001">
    <property type="protein sequence ID" value="RCX05749.1"/>
    <property type="molecule type" value="Genomic_DNA"/>
</dbReference>